<reference evidence="1" key="1">
    <citation type="journal article" date="2019" name="BMC Genomics">
        <title>A new reference genome for Sorghum bicolor reveals high levels of sequence similarity between sweet and grain genotypes: implications for the genetics of sugar metabolism.</title>
        <authorList>
            <person name="Cooper E.A."/>
            <person name="Brenton Z.W."/>
            <person name="Flinn B.S."/>
            <person name="Jenkins J."/>
            <person name="Shu S."/>
            <person name="Flowers D."/>
            <person name="Luo F."/>
            <person name="Wang Y."/>
            <person name="Xia P."/>
            <person name="Barry K."/>
            <person name="Daum C."/>
            <person name="Lipzen A."/>
            <person name="Yoshinaga Y."/>
            <person name="Schmutz J."/>
            <person name="Saski C."/>
            <person name="Vermerris W."/>
            <person name="Kresovich S."/>
        </authorList>
    </citation>
    <scope>NUCLEOTIDE SEQUENCE</scope>
</reference>
<name>A0A921U798_SORBI</name>
<dbReference type="AlphaFoldDB" id="A0A921U798"/>
<reference evidence="1" key="2">
    <citation type="submission" date="2020-10" db="EMBL/GenBank/DDBJ databases">
        <authorList>
            <person name="Cooper E.A."/>
            <person name="Brenton Z.W."/>
            <person name="Flinn B.S."/>
            <person name="Jenkins J."/>
            <person name="Shu S."/>
            <person name="Flowers D."/>
            <person name="Luo F."/>
            <person name="Wang Y."/>
            <person name="Xia P."/>
            <person name="Barry K."/>
            <person name="Daum C."/>
            <person name="Lipzen A."/>
            <person name="Yoshinaga Y."/>
            <person name="Schmutz J."/>
            <person name="Saski C."/>
            <person name="Vermerris W."/>
            <person name="Kresovich S."/>
        </authorList>
    </citation>
    <scope>NUCLEOTIDE SEQUENCE</scope>
</reference>
<gene>
    <name evidence="1" type="ORF">BDA96_08G072900</name>
</gene>
<accession>A0A921U798</accession>
<protein>
    <submittedName>
        <fullName evidence="1">Uncharacterized protein</fullName>
    </submittedName>
</protein>
<sequence>MGSAIMVLVLKEKKEGDPIKRCSIHQSFTTGTWRGEKSMNFQAGWVTTLRIK</sequence>
<comment type="caution">
    <text evidence="1">The sequence shown here is derived from an EMBL/GenBank/DDBJ whole genome shotgun (WGS) entry which is preliminary data.</text>
</comment>
<proteinExistence type="predicted"/>
<evidence type="ECO:0000313" key="2">
    <source>
        <dbReference type="Proteomes" id="UP000807115"/>
    </source>
</evidence>
<evidence type="ECO:0000313" key="1">
    <source>
        <dbReference type="EMBL" id="KAG0520421.1"/>
    </source>
</evidence>
<dbReference type="Proteomes" id="UP000807115">
    <property type="component" value="Chromosome 8"/>
</dbReference>
<dbReference type="EMBL" id="CM027687">
    <property type="protein sequence ID" value="KAG0520421.1"/>
    <property type="molecule type" value="Genomic_DNA"/>
</dbReference>
<organism evidence="1 2">
    <name type="scientific">Sorghum bicolor</name>
    <name type="common">Sorghum</name>
    <name type="synonym">Sorghum vulgare</name>
    <dbReference type="NCBI Taxonomy" id="4558"/>
    <lineage>
        <taxon>Eukaryota</taxon>
        <taxon>Viridiplantae</taxon>
        <taxon>Streptophyta</taxon>
        <taxon>Embryophyta</taxon>
        <taxon>Tracheophyta</taxon>
        <taxon>Spermatophyta</taxon>
        <taxon>Magnoliopsida</taxon>
        <taxon>Liliopsida</taxon>
        <taxon>Poales</taxon>
        <taxon>Poaceae</taxon>
        <taxon>PACMAD clade</taxon>
        <taxon>Panicoideae</taxon>
        <taxon>Andropogonodae</taxon>
        <taxon>Andropogoneae</taxon>
        <taxon>Sorghinae</taxon>
        <taxon>Sorghum</taxon>
    </lineage>
</organism>